<evidence type="ECO:0000256" key="2">
    <source>
        <dbReference type="ARBA" id="ARBA00007597"/>
    </source>
</evidence>
<evidence type="ECO:0000256" key="15">
    <source>
        <dbReference type="ARBA" id="ARBA00074558"/>
    </source>
</evidence>
<evidence type="ECO:0000256" key="11">
    <source>
        <dbReference type="ARBA" id="ARBA00023136"/>
    </source>
</evidence>
<dbReference type="Pfam" id="PF03020">
    <property type="entry name" value="LEM"/>
    <property type="match status" value="1"/>
</dbReference>
<dbReference type="FunFam" id="1.25.40.20:FF:000072">
    <property type="entry name" value="Ankyrin repeat and LEM domain containing 2"/>
    <property type="match status" value="1"/>
</dbReference>
<feature type="region of interest" description="Disordered" evidence="17">
    <location>
        <begin position="116"/>
        <end position="149"/>
    </location>
</feature>
<keyword evidence="5" id="KW-0812">Transmembrane</keyword>
<dbReference type="PANTHER" id="PTHR12349">
    <property type="entry name" value="ANKYRIN REPEAT AND LEM DOMAIN-CONTAINING PROTEIN 2"/>
    <property type="match status" value="1"/>
</dbReference>
<evidence type="ECO:0000256" key="4">
    <source>
        <dbReference type="ARBA" id="ARBA00022618"/>
    </source>
</evidence>
<sequence>MSSRLLINHVTERMKRASGGQWRPPGAFNHRADRSTGKTHQTQTQRASHSLLVHHIKGRRCLNDWRQSTRFNIMDTVLSRLETLTPDELREEITRAGLKCGPITATTRGIFEKRLARALSEDQPGERSTPEVDGGEPCSSSDHARSPLQNSEALTLDASPSTHVSEDAAQQACPESPSVFYGVLPPQDDPLFNDGFLHVYGDKQNALKAVMTMKGARFKAFCNRKDAEDFAKGVCDGGMTPSKNSADKLLVTSTEKSPTFETASLEKANEFRSPRIQDLTTKLRRAVEKGDQVAFKELVWGNPRYLIGSGDNPTIVQEGCRYNVLHIAAKENQAEMARLILETLQSPEFMRLMYPDDQEDMLWQRISYIVDLYLNTPDKGSNETPLHFACKFGCPEVVNVLCSHPDIDKNRRNKYGQVPFSVICERKNKNKETKEKIQEYLQDRFFVPLLRATDNTLNPVISAPWAPGTSTYRDASLIPGLMEDPKNPLMTIRAFVGPLNLSKTEEFHKLWKTPPRDRARYFHHILKSDPDRGAERVGRELAHEMGYPWAEYWDFLNCFTDLSTEDGLSMLEDYLNKSVQQKNDIEKCFLDLKSPASLTAHKKAPKINTLLDHLSPGSSADRDSWTGGNGSESFVNSFPVCDLRNEFERVALDRTSGAEDATDSGLGRLTESGSDGLDGSSLGAWDWTENEEDDSSSEEYHTADEDSDTVCQTDSSRGPCTLPRAILDCTRPWNCEEEELSSSVSSCSSYKSTHGSPQRLQEFQPCVFLAGDSPSKLDSEVLSALIGIDVDEQCFPCVSRWRNIVCSYSESQQHRWPSIMVTNRHTKSQTSTPRRLTHSWLTGSPVFLRVNECIPAPCVYNQSPNKHPTCT</sequence>
<evidence type="ECO:0000256" key="17">
    <source>
        <dbReference type="SAM" id="MobiDB-lite"/>
    </source>
</evidence>
<keyword evidence="6" id="KW-0498">Mitosis</keyword>
<dbReference type="Proteomes" id="UP000593565">
    <property type="component" value="Unassembled WGS sequence"/>
</dbReference>
<dbReference type="InterPro" id="IPR002110">
    <property type="entry name" value="Ankyrin_rpt"/>
</dbReference>
<dbReference type="InterPro" id="IPR036770">
    <property type="entry name" value="Ankyrin_rpt-contain_sf"/>
</dbReference>
<comment type="subunit">
    <text evidence="14">Interacts with BAF/BANF1. Interacts with protein phosphatase 2A (PP2A) components PPP2C (PPP2CA or PPP2CB) and PPP2R1A.</text>
</comment>
<feature type="region of interest" description="Disordered" evidence="17">
    <location>
        <begin position="654"/>
        <end position="717"/>
    </location>
</feature>
<dbReference type="SUPFAM" id="SSF63451">
    <property type="entry name" value="LEM domain"/>
    <property type="match status" value="1"/>
</dbReference>
<name>A0A7J6AHH4_AMEME</name>
<evidence type="ECO:0000256" key="1">
    <source>
        <dbReference type="ARBA" id="ARBA00004643"/>
    </source>
</evidence>
<dbReference type="InterPro" id="IPR056237">
    <property type="entry name" value="ANKLE2_3rd"/>
</dbReference>
<reference evidence="19 20" key="1">
    <citation type="submission" date="2020-02" db="EMBL/GenBank/DDBJ databases">
        <title>A chromosome-scale genome assembly of the black bullhead catfish (Ameiurus melas).</title>
        <authorList>
            <person name="Wen M."/>
            <person name="Zham M."/>
            <person name="Cabau C."/>
            <person name="Klopp C."/>
            <person name="Donnadieu C."/>
            <person name="Roques C."/>
            <person name="Bouchez O."/>
            <person name="Lampietro C."/>
            <person name="Jouanno E."/>
            <person name="Herpin A."/>
            <person name="Louis A."/>
            <person name="Berthelot C."/>
            <person name="Parey E."/>
            <person name="Roest-Crollius H."/>
            <person name="Braasch I."/>
            <person name="Postlethwait J."/>
            <person name="Robinson-Rechavi M."/>
            <person name="Echchiki A."/>
            <person name="Begum T."/>
            <person name="Montfort J."/>
            <person name="Schartl M."/>
            <person name="Bobe J."/>
            <person name="Guiguen Y."/>
        </authorList>
    </citation>
    <scope>NUCLEOTIDE SEQUENCE [LARGE SCALE GENOMIC DNA]</scope>
    <source>
        <strain evidence="19">M_S1</strain>
        <tissue evidence="19">Blood</tissue>
    </source>
</reference>
<comment type="similarity">
    <text evidence="2">Belongs to the ANKLE2 family.</text>
</comment>
<evidence type="ECO:0000256" key="14">
    <source>
        <dbReference type="ARBA" id="ARBA00063367"/>
    </source>
</evidence>
<dbReference type="GO" id="GO:0051721">
    <property type="term" value="F:protein phosphatase 2A binding"/>
    <property type="evidence" value="ECO:0007669"/>
    <property type="project" value="TreeGrafter"/>
</dbReference>
<comment type="function">
    <text evidence="13">Involved in mitotic nuclear envelope reassembly by promoting dephosphorylation of BAF/BANF1 during mitotic exit. Coordinates the control of BAF/BANF1 dephosphorylation by inhibiting VRK1 kinase and promoting dephosphorylation of BAF/BANF1 by protein phosphatase 2A (PP2A), thereby facilitating nuclear envelope assembly. May regulate nuclear localization of VRK1 in non-dividing cells. It is unclear whether it acts as a real PP2A regulatory subunit or whether it is involved in recruitment of the PP2A complex. Involved in brain development.</text>
</comment>
<proteinExistence type="inferred from homology"/>
<keyword evidence="10" id="KW-0040">ANK repeat</keyword>
<dbReference type="GO" id="GO:0007399">
    <property type="term" value="P:nervous system development"/>
    <property type="evidence" value="ECO:0007669"/>
    <property type="project" value="UniProtKB-ARBA"/>
</dbReference>
<keyword evidence="8" id="KW-0735">Signal-anchor</keyword>
<evidence type="ECO:0000256" key="13">
    <source>
        <dbReference type="ARBA" id="ARBA00056222"/>
    </source>
</evidence>
<keyword evidence="4" id="KW-0132">Cell division</keyword>
<feature type="compositionally biased region" description="Acidic residues" evidence="17">
    <location>
        <begin position="688"/>
        <end position="697"/>
    </location>
</feature>
<dbReference type="SMART" id="SM00248">
    <property type="entry name" value="ANK"/>
    <property type="match status" value="2"/>
</dbReference>
<keyword evidence="20" id="KW-1185">Reference proteome</keyword>
<feature type="domain" description="LEM" evidence="18">
    <location>
        <begin position="78"/>
        <end position="122"/>
    </location>
</feature>
<evidence type="ECO:0000256" key="5">
    <source>
        <dbReference type="ARBA" id="ARBA00022692"/>
    </source>
</evidence>
<evidence type="ECO:0000256" key="16">
    <source>
        <dbReference type="ARBA" id="ARBA00081980"/>
    </source>
</evidence>
<evidence type="ECO:0000256" key="7">
    <source>
        <dbReference type="ARBA" id="ARBA00022824"/>
    </source>
</evidence>
<evidence type="ECO:0000256" key="8">
    <source>
        <dbReference type="ARBA" id="ARBA00022968"/>
    </source>
</evidence>
<dbReference type="Gene3D" id="1.25.40.20">
    <property type="entry name" value="Ankyrin repeat-containing domain"/>
    <property type="match status" value="1"/>
</dbReference>
<dbReference type="CDD" id="cd12944">
    <property type="entry name" value="LEM_ANKL2"/>
    <property type="match status" value="1"/>
</dbReference>
<dbReference type="PANTHER" id="PTHR12349:SF4">
    <property type="entry name" value="ANKYRIN REPEAT AND LEM DOMAIN-CONTAINING PROTEIN 2"/>
    <property type="match status" value="1"/>
</dbReference>
<dbReference type="GO" id="GO:0031468">
    <property type="term" value="P:nuclear membrane reassembly"/>
    <property type="evidence" value="ECO:0007669"/>
    <property type="project" value="UniProtKB-ARBA"/>
</dbReference>
<evidence type="ECO:0000256" key="12">
    <source>
        <dbReference type="ARBA" id="ARBA00023306"/>
    </source>
</evidence>
<evidence type="ECO:0000313" key="19">
    <source>
        <dbReference type="EMBL" id="KAF4082385.1"/>
    </source>
</evidence>
<dbReference type="GO" id="GO:0005789">
    <property type="term" value="C:endoplasmic reticulum membrane"/>
    <property type="evidence" value="ECO:0007669"/>
    <property type="project" value="UniProtKB-SubCell"/>
</dbReference>
<dbReference type="AlphaFoldDB" id="A0A7J6AHH4"/>
<dbReference type="InterPro" id="IPR003887">
    <property type="entry name" value="LEM_dom"/>
</dbReference>
<keyword evidence="9" id="KW-1133">Transmembrane helix</keyword>
<keyword evidence="3" id="KW-0597">Phosphoprotein</keyword>
<comment type="caution">
    <text evidence="19">The sequence shown here is derived from an EMBL/GenBank/DDBJ whole genome shotgun (WGS) entry which is preliminary data.</text>
</comment>
<dbReference type="FunFam" id="1.10.720.40:FF:000001">
    <property type="entry name" value="LEM domain containing 2, isoform CRA_a"/>
    <property type="match status" value="1"/>
</dbReference>
<evidence type="ECO:0000256" key="10">
    <source>
        <dbReference type="ARBA" id="ARBA00023043"/>
    </source>
</evidence>
<dbReference type="Pfam" id="PF12796">
    <property type="entry name" value="Ank_2"/>
    <property type="match status" value="1"/>
</dbReference>
<accession>A0A7J6AHH4</accession>
<comment type="subcellular location">
    <subcellularLocation>
        <location evidence="1">Endoplasmic reticulum membrane</location>
        <topology evidence="1">Single-pass type III membrane protein</topology>
    </subcellularLocation>
</comment>
<gene>
    <name evidence="19" type="ORF">AMELA_G00150860</name>
</gene>
<evidence type="ECO:0000313" key="20">
    <source>
        <dbReference type="Proteomes" id="UP000593565"/>
    </source>
</evidence>
<evidence type="ECO:0000256" key="3">
    <source>
        <dbReference type="ARBA" id="ARBA00022553"/>
    </source>
</evidence>
<evidence type="ECO:0000256" key="9">
    <source>
        <dbReference type="ARBA" id="ARBA00022989"/>
    </source>
</evidence>
<dbReference type="SMART" id="SM00540">
    <property type="entry name" value="LEM"/>
    <property type="match status" value="1"/>
</dbReference>
<keyword evidence="7" id="KW-0256">Endoplasmic reticulum</keyword>
<dbReference type="Pfam" id="PF24567">
    <property type="entry name" value="ANKLE2_3rd"/>
    <property type="match status" value="1"/>
</dbReference>
<evidence type="ECO:0000256" key="6">
    <source>
        <dbReference type="ARBA" id="ARBA00022776"/>
    </source>
</evidence>
<dbReference type="SUPFAM" id="SSF48403">
    <property type="entry name" value="Ankyrin repeat"/>
    <property type="match status" value="1"/>
</dbReference>
<dbReference type="EMBL" id="JAAGNN010000012">
    <property type="protein sequence ID" value="KAF4082385.1"/>
    <property type="molecule type" value="Genomic_DNA"/>
</dbReference>
<keyword evidence="11" id="KW-0472">Membrane</keyword>
<dbReference type="InterPro" id="IPR035006">
    <property type="entry name" value="LEM_ANKL2"/>
</dbReference>
<dbReference type="InterPro" id="IPR011015">
    <property type="entry name" value="LEM/LEM-like_dom_sf"/>
</dbReference>
<organism evidence="19 20">
    <name type="scientific">Ameiurus melas</name>
    <name type="common">Black bullhead</name>
    <name type="synonym">Silurus melas</name>
    <dbReference type="NCBI Taxonomy" id="219545"/>
    <lineage>
        <taxon>Eukaryota</taxon>
        <taxon>Metazoa</taxon>
        <taxon>Chordata</taxon>
        <taxon>Craniata</taxon>
        <taxon>Vertebrata</taxon>
        <taxon>Euteleostomi</taxon>
        <taxon>Actinopterygii</taxon>
        <taxon>Neopterygii</taxon>
        <taxon>Teleostei</taxon>
        <taxon>Ostariophysi</taxon>
        <taxon>Siluriformes</taxon>
        <taxon>Ictaluridae</taxon>
        <taxon>Ameiurus</taxon>
    </lineage>
</organism>
<protein>
    <recommendedName>
        <fullName evidence="15">Ankyrin repeat and LEM domain-containing protein 2</fullName>
    </recommendedName>
    <alternativeName>
        <fullName evidence="16">LEM domain-containing protein 4</fullName>
    </alternativeName>
</protein>
<dbReference type="Gene3D" id="1.10.720.40">
    <property type="match status" value="1"/>
</dbReference>
<feature type="region of interest" description="Disordered" evidence="17">
    <location>
        <begin position="15"/>
        <end position="44"/>
    </location>
</feature>
<keyword evidence="12" id="KW-0131">Cell cycle</keyword>
<dbReference type="PROSITE" id="PS50954">
    <property type="entry name" value="LEM"/>
    <property type="match status" value="1"/>
</dbReference>
<evidence type="ECO:0000259" key="18">
    <source>
        <dbReference type="PROSITE" id="PS50954"/>
    </source>
</evidence>
<feature type="compositionally biased region" description="Low complexity" evidence="17">
    <location>
        <begin position="672"/>
        <end position="683"/>
    </location>
</feature>
<dbReference type="GO" id="GO:0051301">
    <property type="term" value="P:cell division"/>
    <property type="evidence" value="ECO:0007669"/>
    <property type="project" value="UniProtKB-KW"/>
</dbReference>